<dbReference type="OrthoDB" id="14196at2"/>
<dbReference type="InterPro" id="IPR050245">
    <property type="entry name" value="PrsA_foldase"/>
</dbReference>
<keyword evidence="5" id="KW-1185">Reference proteome</keyword>
<dbReference type="Gene3D" id="1.10.4030.10">
    <property type="entry name" value="Porin chaperone SurA, peptide-binding domain"/>
    <property type="match status" value="1"/>
</dbReference>
<dbReference type="InterPro" id="IPR046357">
    <property type="entry name" value="PPIase_dom_sf"/>
</dbReference>
<keyword evidence="1" id="KW-0697">Rotamase</keyword>
<evidence type="ECO:0000313" key="4">
    <source>
        <dbReference type="EMBL" id="SDM59229.1"/>
    </source>
</evidence>
<dbReference type="Pfam" id="PF00639">
    <property type="entry name" value="Rotamase"/>
    <property type="match status" value="2"/>
</dbReference>
<evidence type="ECO:0000259" key="3">
    <source>
        <dbReference type="PROSITE" id="PS50198"/>
    </source>
</evidence>
<protein>
    <submittedName>
        <fullName evidence="4">Periplasmic chaperone for outer membrane proteins SurA</fullName>
    </submittedName>
</protein>
<feature type="signal peptide" evidence="2">
    <location>
        <begin position="1"/>
        <end position="33"/>
    </location>
</feature>
<feature type="domain" description="PpiC" evidence="3">
    <location>
        <begin position="321"/>
        <end position="416"/>
    </location>
</feature>
<sequence>MKLQGKMNLKYIHMMRRTSFLMCCLAVSGFVMGQESDQIPDTQVEPQEPVLEADMGVVKDTSKTYEKIKLDGIAAVVGDYVILDSDIEKTLIDLKSQGASVENVTKCSLLGKLMEDRLYAHQAVQDSLLVSDDEVSATTDRQIQGFVGQIGSMEKLLKFYRKEDEVSLREDINKINKLRMLSEKMQQSIISEIEITPEEVRQFFNKIPEDERPVFGAEMEIAQIVKQPKASEEEKQKVIDKLNGIKADIEDNDASFSVKAILYSKDPGSKPNGGFIGSVTKQSGYVKEFKDTAFSLREGEISEPFETMFGYHIIYVEKIRGQEIDLRHILMQPEISQDKLDEAKKELDSIRKNIIEGKFTFAEAAMNFSDEKETKFDGGLLRNPIDYGSRFELTNMDPTLYNQVRSLKDNDISYPILEQDPRGGGPKYKILKVTNRYDEHVADFAKDYLKIQKLALTEKQFKAIKKWMDEHIDDTYISVSESNQECDFANNWVKD</sequence>
<name>A0A1G9UH29_9FLAO</name>
<accession>A0A1G9UH29</accession>
<dbReference type="Proteomes" id="UP000199440">
    <property type="component" value="Unassembled WGS sequence"/>
</dbReference>
<proteinExistence type="predicted"/>
<feature type="domain" description="PpiC" evidence="3">
    <location>
        <begin position="216"/>
        <end position="318"/>
    </location>
</feature>
<dbReference type="Gene3D" id="3.10.50.40">
    <property type="match status" value="2"/>
</dbReference>
<reference evidence="4 5" key="1">
    <citation type="submission" date="2016-10" db="EMBL/GenBank/DDBJ databases">
        <authorList>
            <person name="de Groot N.N."/>
        </authorList>
    </citation>
    <scope>NUCLEOTIDE SEQUENCE [LARGE SCALE GENOMIC DNA]</scope>
    <source>
        <strain evidence="4 5">DSM 19886</strain>
    </source>
</reference>
<dbReference type="InterPro" id="IPR000297">
    <property type="entry name" value="PPIase_PpiC"/>
</dbReference>
<dbReference type="SUPFAM" id="SSF54534">
    <property type="entry name" value="FKBP-like"/>
    <property type="match status" value="2"/>
</dbReference>
<dbReference type="EMBL" id="FNGV01000011">
    <property type="protein sequence ID" value="SDM59229.1"/>
    <property type="molecule type" value="Genomic_DNA"/>
</dbReference>
<dbReference type="SUPFAM" id="SSF109998">
    <property type="entry name" value="Triger factor/SurA peptide-binding domain-like"/>
    <property type="match status" value="1"/>
</dbReference>
<keyword evidence="2" id="KW-0732">Signal</keyword>
<evidence type="ECO:0000256" key="1">
    <source>
        <dbReference type="PROSITE-ProRule" id="PRU00278"/>
    </source>
</evidence>
<dbReference type="GO" id="GO:0003755">
    <property type="term" value="F:peptidyl-prolyl cis-trans isomerase activity"/>
    <property type="evidence" value="ECO:0007669"/>
    <property type="project" value="UniProtKB-KW"/>
</dbReference>
<dbReference type="AlphaFoldDB" id="A0A1G9UH29"/>
<dbReference type="PROSITE" id="PS50198">
    <property type="entry name" value="PPIC_PPIASE_2"/>
    <property type="match status" value="2"/>
</dbReference>
<evidence type="ECO:0000256" key="2">
    <source>
        <dbReference type="SAM" id="SignalP"/>
    </source>
</evidence>
<feature type="chain" id="PRO_5011484317" evidence="2">
    <location>
        <begin position="34"/>
        <end position="495"/>
    </location>
</feature>
<dbReference type="PANTHER" id="PTHR47245">
    <property type="entry name" value="PEPTIDYLPROLYL ISOMERASE"/>
    <property type="match status" value="1"/>
</dbReference>
<dbReference type="PANTHER" id="PTHR47245:SF2">
    <property type="entry name" value="PEPTIDYL-PROLYL CIS-TRANS ISOMERASE HP_0175-RELATED"/>
    <property type="match status" value="1"/>
</dbReference>
<dbReference type="InterPro" id="IPR027304">
    <property type="entry name" value="Trigger_fact/SurA_dom_sf"/>
</dbReference>
<gene>
    <name evidence="4" type="ORF">SAMN04488514_11128</name>
</gene>
<organism evidence="4 5">
    <name type="scientific">Kriegella aquimaris</name>
    <dbReference type="NCBI Taxonomy" id="192904"/>
    <lineage>
        <taxon>Bacteria</taxon>
        <taxon>Pseudomonadati</taxon>
        <taxon>Bacteroidota</taxon>
        <taxon>Flavobacteriia</taxon>
        <taxon>Flavobacteriales</taxon>
        <taxon>Flavobacteriaceae</taxon>
        <taxon>Kriegella</taxon>
    </lineage>
</organism>
<dbReference type="STRING" id="192904.SAMN04488514_11128"/>
<keyword evidence="1" id="KW-0413">Isomerase</keyword>
<evidence type="ECO:0000313" key="5">
    <source>
        <dbReference type="Proteomes" id="UP000199440"/>
    </source>
</evidence>